<dbReference type="Pfam" id="PF07811">
    <property type="entry name" value="TadE"/>
    <property type="match status" value="1"/>
</dbReference>
<gene>
    <name evidence="3" type="ORF">DMP08_00605</name>
</gene>
<accession>A0A3N0BKR3</accession>
<dbReference type="EMBL" id="QICD01000001">
    <property type="protein sequence ID" value="RNL48995.1"/>
    <property type="molecule type" value="Genomic_DNA"/>
</dbReference>
<dbReference type="Proteomes" id="UP000278632">
    <property type="component" value="Unassembled WGS sequence"/>
</dbReference>
<feature type="domain" description="TadE-like" evidence="2">
    <location>
        <begin position="16"/>
        <end position="58"/>
    </location>
</feature>
<sequence length="176" mass="18952">MAREAATALRAREPIGQATVEAAVSIPVLLVGLLLLMQPAIVLYDRMIMHAAASEACRLLATKTDAAGPMDESCEAFVRHRLGAVPPVACFHVHEGGCSWDVVFEGDERSDTVSVTVSNELRPLPLLDAGAALLGLVNERGNLEVQVSCRQPAQPDWASRMEAGRSPRDWIGAWLQ</sequence>
<keyword evidence="1" id="KW-1133">Transmembrane helix</keyword>
<organism evidence="3 4">
    <name type="scientific">Paraeggerthella hongkongensis</name>
    <dbReference type="NCBI Taxonomy" id="230658"/>
    <lineage>
        <taxon>Bacteria</taxon>
        <taxon>Bacillati</taxon>
        <taxon>Actinomycetota</taxon>
        <taxon>Coriobacteriia</taxon>
        <taxon>Eggerthellales</taxon>
        <taxon>Eggerthellaceae</taxon>
        <taxon>Paraeggerthella</taxon>
    </lineage>
</organism>
<name>A0A3N0BKR3_9ACTN</name>
<evidence type="ECO:0000256" key="1">
    <source>
        <dbReference type="SAM" id="Phobius"/>
    </source>
</evidence>
<dbReference type="OrthoDB" id="3174537at2"/>
<dbReference type="AlphaFoldDB" id="A0A3N0BKR3"/>
<dbReference type="RefSeq" id="WP_123191077.1">
    <property type="nucleotide sequence ID" value="NZ_QICD01000001.1"/>
</dbReference>
<proteinExistence type="predicted"/>
<keyword evidence="1" id="KW-0472">Membrane</keyword>
<keyword evidence="1" id="KW-0812">Transmembrane</keyword>
<dbReference type="InterPro" id="IPR012495">
    <property type="entry name" value="TadE-like_dom"/>
</dbReference>
<keyword evidence="4" id="KW-1185">Reference proteome</keyword>
<evidence type="ECO:0000313" key="4">
    <source>
        <dbReference type="Proteomes" id="UP000278632"/>
    </source>
</evidence>
<feature type="transmembrane region" description="Helical" evidence="1">
    <location>
        <begin position="22"/>
        <end position="44"/>
    </location>
</feature>
<evidence type="ECO:0000259" key="2">
    <source>
        <dbReference type="Pfam" id="PF07811"/>
    </source>
</evidence>
<protein>
    <submittedName>
        <fullName evidence="3">Pilus assembly protein TadE</fullName>
    </submittedName>
</protein>
<evidence type="ECO:0000313" key="3">
    <source>
        <dbReference type="EMBL" id="RNL48995.1"/>
    </source>
</evidence>
<comment type="caution">
    <text evidence="3">The sequence shown here is derived from an EMBL/GenBank/DDBJ whole genome shotgun (WGS) entry which is preliminary data.</text>
</comment>
<reference evidence="4" key="1">
    <citation type="submission" date="2018-05" db="EMBL/GenBank/DDBJ databases">
        <title>Genome Sequencing of selected type strains of the family Eggerthellaceae.</title>
        <authorList>
            <person name="Danylec N."/>
            <person name="Stoll D.A."/>
            <person name="Doetsch A."/>
            <person name="Huch M."/>
        </authorList>
    </citation>
    <scope>NUCLEOTIDE SEQUENCE [LARGE SCALE GENOMIC DNA]</scope>
    <source>
        <strain evidence="4">DSM 16106</strain>
    </source>
</reference>